<dbReference type="InterPro" id="IPR003833">
    <property type="entry name" value="CT_C_D"/>
</dbReference>
<dbReference type="Gene3D" id="3.30.1360.40">
    <property type="match status" value="1"/>
</dbReference>
<accession>A0ABT2ZS92</accession>
<proteinExistence type="predicted"/>
<keyword evidence="2 5" id="KW-0378">Hydrolase</keyword>
<dbReference type="SUPFAM" id="SSF160467">
    <property type="entry name" value="PH0987 N-terminal domain-like"/>
    <property type="match status" value="1"/>
</dbReference>
<name>A0ABT2ZS92_9RHOB</name>
<evidence type="ECO:0000259" key="4">
    <source>
        <dbReference type="SMART" id="SM00796"/>
    </source>
</evidence>
<evidence type="ECO:0000313" key="5">
    <source>
        <dbReference type="EMBL" id="MCV2873631.1"/>
    </source>
</evidence>
<dbReference type="Pfam" id="PF02682">
    <property type="entry name" value="CT_C_D"/>
    <property type="match status" value="1"/>
</dbReference>
<dbReference type="Gene3D" id="2.40.100.10">
    <property type="entry name" value="Cyclophilin-like"/>
    <property type="match status" value="1"/>
</dbReference>
<dbReference type="Proteomes" id="UP001652564">
    <property type="component" value="Unassembled WGS sequence"/>
</dbReference>
<evidence type="ECO:0000256" key="1">
    <source>
        <dbReference type="ARBA" id="ARBA00022741"/>
    </source>
</evidence>
<keyword evidence="3" id="KW-0067">ATP-binding</keyword>
<dbReference type="InterPro" id="IPR029000">
    <property type="entry name" value="Cyclophilin-like_dom_sf"/>
</dbReference>
<dbReference type="PANTHER" id="PTHR34698">
    <property type="entry name" value="5-OXOPROLINASE SUBUNIT B"/>
    <property type="match status" value="1"/>
</dbReference>
<dbReference type="SMART" id="SM00796">
    <property type="entry name" value="AHS1"/>
    <property type="match status" value="1"/>
</dbReference>
<dbReference type="SUPFAM" id="SSF50891">
    <property type="entry name" value="Cyclophilin-like"/>
    <property type="match status" value="1"/>
</dbReference>
<dbReference type="PANTHER" id="PTHR34698:SF2">
    <property type="entry name" value="5-OXOPROLINASE SUBUNIT B"/>
    <property type="match status" value="1"/>
</dbReference>
<sequence>MTSPDRPDARGPSWPRVSPLGSDGVLVSFGDRLGEPANRAALAFRAAMDRAGIAGVAETATSLASTYLRLDPALEDRARVLAEIETLLADRDWFDAPLPENRRLWRIPCLFGTDRAPQLAEAAAEAGLAPDKAILSIATTRLRVQTIGFAPGQPYLGELSPEWDIPRQTQLTERVPVGALCVAIRQLVLFSVSTPTGWRHIGETAFRAFRPDAQDPFPLRPGDEVLFEPVTANDYSAIEASGPDGGARSESLP</sequence>
<reference evidence="5 6" key="1">
    <citation type="submission" date="2022-10" db="EMBL/GenBank/DDBJ databases">
        <title>Defluviimonas sp. nov., isolated from ocean surface sediments.</title>
        <authorList>
            <person name="He W."/>
            <person name="Wang L."/>
            <person name="Zhang D.-F."/>
        </authorList>
    </citation>
    <scope>NUCLEOTIDE SEQUENCE [LARGE SCALE GENOMIC DNA]</scope>
    <source>
        <strain evidence="5 6">WL0050</strain>
    </source>
</reference>
<evidence type="ECO:0000256" key="2">
    <source>
        <dbReference type="ARBA" id="ARBA00022801"/>
    </source>
</evidence>
<evidence type="ECO:0000313" key="6">
    <source>
        <dbReference type="Proteomes" id="UP001652564"/>
    </source>
</evidence>
<dbReference type="GO" id="GO:0016787">
    <property type="term" value="F:hydrolase activity"/>
    <property type="evidence" value="ECO:0007669"/>
    <property type="project" value="UniProtKB-KW"/>
</dbReference>
<dbReference type="InterPro" id="IPR010016">
    <property type="entry name" value="PxpB"/>
</dbReference>
<evidence type="ECO:0000256" key="3">
    <source>
        <dbReference type="ARBA" id="ARBA00022840"/>
    </source>
</evidence>
<protein>
    <submittedName>
        <fullName evidence="5">Allophanate hydrolase subunit 1</fullName>
    </submittedName>
</protein>
<comment type="caution">
    <text evidence="5">The sequence shown here is derived from an EMBL/GenBank/DDBJ whole genome shotgun (WGS) entry which is preliminary data.</text>
</comment>
<feature type="domain" description="Carboxyltransferase" evidence="4">
    <location>
        <begin position="15"/>
        <end position="219"/>
    </location>
</feature>
<dbReference type="EMBL" id="JAOWKZ010000003">
    <property type="protein sequence ID" value="MCV2873631.1"/>
    <property type="molecule type" value="Genomic_DNA"/>
</dbReference>
<keyword evidence="1" id="KW-0547">Nucleotide-binding</keyword>
<keyword evidence="6" id="KW-1185">Reference proteome</keyword>
<organism evidence="5 6">
    <name type="scientific">Albidovulum litorale</name>
    <dbReference type="NCBI Taxonomy" id="2984134"/>
    <lineage>
        <taxon>Bacteria</taxon>
        <taxon>Pseudomonadati</taxon>
        <taxon>Pseudomonadota</taxon>
        <taxon>Alphaproteobacteria</taxon>
        <taxon>Rhodobacterales</taxon>
        <taxon>Paracoccaceae</taxon>
        <taxon>Albidovulum</taxon>
    </lineage>
</organism>
<gene>
    <name evidence="5" type="ORF">OEZ71_15125</name>
</gene>